<dbReference type="GO" id="GO:0005737">
    <property type="term" value="C:cytoplasm"/>
    <property type="evidence" value="ECO:0007669"/>
    <property type="project" value="TreeGrafter"/>
</dbReference>
<organism evidence="9 10">
    <name type="scientific">Carboxydothermus islandicus</name>
    <dbReference type="NCBI Taxonomy" id="661089"/>
    <lineage>
        <taxon>Bacteria</taxon>
        <taxon>Bacillati</taxon>
        <taxon>Bacillota</taxon>
        <taxon>Clostridia</taxon>
        <taxon>Thermoanaerobacterales</taxon>
        <taxon>Thermoanaerobacteraceae</taxon>
        <taxon>Carboxydothermus</taxon>
    </lineage>
</organism>
<comment type="similarity">
    <text evidence="5">Belongs to the trans-sulfuration enzymes family. MetZ subfamily.</text>
</comment>
<dbReference type="STRING" id="661089.ciss_13640"/>
<evidence type="ECO:0000313" key="10">
    <source>
        <dbReference type="Proteomes" id="UP000187338"/>
    </source>
</evidence>
<dbReference type="PANTHER" id="PTHR43797">
    <property type="entry name" value="HOMOCYSTEINE/CYSTEINE SYNTHASE"/>
    <property type="match status" value="1"/>
</dbReference>
<keyword evidence="3" id="KW-0808">Transferase</keyword>
<dbReference type="GO" id="GO:0071269">
    <property type="term" value="P:L-homocysteine biosynthetic process"/>
    <property type="evidence" value="ECO:0007669"/>
    <property type="project" value="TreeGrafter"/>
</dbReference>
<dbReference type="PIRSF" id="PIRSF001434">
    <property type="entry name" value="CGS"/>
    <property type="match status" value="1"/>
</dbReference>
<comment type="subunit">
    <text evidence="2">Homotetramer.</text>
</comment>
<dbReference type="GO" id="GO:0019346">
    <property type="term" value="P:transsulfuration"/>
    <property type="evidence" value="ECO:0007669"/>
    <property type="project" value="InterPro"/>
</dbReference>
<evidence type="ECO:0000256" key="5">
    <source>
        <dbReference type="ARBA" id="ARBA00060995"/>
    </source>
</evidence>
<dbReference type="FunFam" id="3.40.640.10:FF:000035">
    <property type="entry name" value="O-succinylhomoserine sulfhydrylase"/>
    <property type="match status" value="1"/>
</dbReference>
<keyword evidence="10" id="KW-1185">Reference proteome</keyword>
<dbReference type="InterPro" id="IPR015424">
    <property type="entry name" value="PyrdxlP-dep_Trfase"/>
</dbReference>
<evidence type="ECO:0000313" key="9">
    <source>
        <dbReference type="EMBL" id="GAV25431.1"/>
    </source>
</evidence>
<dbReference type="InterPro" id="IPR000277">
    <property type="entry name" value="Cys/Met-Metab_PyrdxlP-dep_enz"/>
</dbReference>
<dbReference type="InterPro" id="IPR015421">
    <property type="entry name" value="PyrdxlP-dep_Trfase_major"/>
</dbReference>
<evidence type="ECO:0000256" key="8">
    <source>
        <dbReference type="RuleBase" id="RU362118"/>
    </source>
</evidence>
<proteinExistence type="inferred from homology"/>
<comment type="caution">
    <text evidence="9">The sequence shown here is derived from an EMBL/GenBank/DDBJ whole genome shotgun (WGS) entry which is preliminary data.</text>
</comment>
<protein>
    <recommendedName>
        <fullName evidence="6">O-succinylhomoserine sulfhydrylase</fullName>
    </recommendedName>
</protein>
<comment type="cofactor">
    <cofactor evidence="1 8">
        <name>pyridoxal 5'-phosphate</name>
        <dbReference type="ChEBI" id="CHEBI:597326"/>
    </cofactor>
</comment>
<reference evidence="10" key="1">
    <citation type="submission" date="2016-12" db="EMBL/GenBank/DDBJ databases">
        <title>Draft Genome Sequences od Carboxydothermus pertinax and islandicus, Hydrogenogenic Carboxydotrophic Bacteria.</title>
        <authorList>
            <person name="Fukuyama Y."/>
            <person name="Ohmae K."/>
            <person name="Yoneda Y."/>
            <person name="Yoshida T."/>
            <person name="Sako Y."/>
        </authorList>
    </citation>
    <scope>NUCLEOTIDE SEQUENCE [LARGE SCALE GENOMIC DNA]</scope>
    <source>
        <strain evidence="10">SET</strain>
    </source>
</reference>
<dbReference type="CDD" id="cd00614">
    <property type="entry name" value="CGS_like"/>
    <property type="match status" value="1"/>
</dbReference>
<feature type="modified residue" description="N6-(pyridoxal phosphate)lysine" evidence="7">
    <location>
        <position position="204"/>
    </location>
</feature>
<dbReference type="InterPro" id="IPR006235">
    <property type="entry name" value="OAc-hSer/O-AcSer_sulfhydrylase"/>
</dbReference>
<dbReference type="Gene3D" id="3.40.640.10">
    <property type="entry name" value="Type I PLP-dependent aspartate aminotransferase-like (Major domain)"/>
    <property type="match status" value="1"/>
</dbReference>
<dbReference type="GO" id="GO:0003961">
    <property type="term" value="F:O-acetylhomoserine aminocarboxypropyltransferase activity"/>
    <property type="evidence" value="ECO:0007669"/>
    <property type="project" value="TreeGrafter"/>
</dbReference>
<evidence type="ECO:0000256" key="7">
    <source>
        <dbReference type="PIRSR" id="PIRSR001434-2"/>
    </source>
</evidence>
<dbReference type="RefSeq" id="WP_075865584.1">
    <property type="nucleotide sequence ID" value="NZ_BDJL01000038.1"/>
</dbReference>
<dbReference type="GO" id="GO:0030170">
    <property type="term" value="F:pyridoxal phosphate binding"/>
    <property type="evidence" value="ECO:0007669"/>
    <property type="project" value="InterPro"/>
</dbReference>
<keyword evidence="4 7" id="KW-0663">Pyridoxal phosphate</keyword>
<evidence type="ECO:0000256" key="3">
    <source>
        <dbReference type="ARBA" id="ARBA00022679"/>
    </source>
</evidence>
<dbReference type="Proteomes" id="UP000187338">
    <property type="component" value="Unassembled WGS sequence"/>
</dbReference>
<dbReference type="InterPro" id="IPR015422">
    <property type="entry name" value="PyrdxlP-dep_Trfase_small"/>
</dbReference>
<dbReference type="GO" id="GO:0006535">
    <property type="term" value="P:cysteine biosynthetic process from serine"/>
    <property type="evidence" value="ECO:0007669"/>
    <property type="project" value="TreeGrafter"/>
</dbReference>
<dbReference type="Gene3D" id="3.90.1150.10">
    <property type="entry name" value="Aspartate Aminotransferase, domain 1"/>
    <property type="match status" value="1"/>
</dbReference>
<dbReference type="SUPFAM" id="SSF53383">
    <property type="entry name" value="PLP-dependent transferases"/>
    <property type="match status" value="1"/>
</dbReference>
<evidence type="ECO:0000256" key="4">
    <source>
        <dbReference type="ARBA" id="ARBA00022898"/>
    </source>
</evidence>
<name>A0A1L8D2X2_9THEO</name>
<evidence type="ECO:0000256" key="6">
    <source>
        <dbReference type="ARBA" id="ARBA00071157"/>
    </source>
</evidence>
<gene>
    <name evidence="9" type="ORF">ciss_13640</name>
</gene>
<dbReference type="EMBL" id="BDJL01000038">
    <property type="protein sequence ID" value="GAV25431.1"/>
    <property type="molecule type" value="Genomic_DNA"/>
</dbReference>
<dbReference type="AlphaFoldDB" id="A0A1L8D2X2"/>
<evidence type="ECO:0000256" key="2">
    <source>
        <dbReference type="ARBA" id="ARBA00011881"/>
    </source>
</evidence>
<dbReference type="PANTHER" id="PTHR43797:SF2">
    <property type="entry name" value="HOMOCYSTEINE_CYSTEINE SYNTHASE"/>
    <property type="match status" value="1"/>
</dbReference>
<evidence type="ECO:0000256" key="1">
    <source>
        <dbReference type="ARBA" id="ARBA00001933"/>
    </source>
</evidence>
<dbReference type="NCBIfam" id="TIGR01326">
    <property type="entry name" value="OAH_OAS_sulfhy"/>
    <property type="match status" value="1"/>
</dbReference>
<dbReference type="FunFam" id="3.90.1150.10:FF:000033">
    <property type="entry name" value="Cystathionine gamma-synthase"/>
    <property type="match status" value="1"/>
</dbReference>
<sequence length="421" mass="45676">MKFATKALHAGQKPDRETRARAVPIYQTTSYVFESTEHAAALFNLEGGGYIYTRIDNPTTEVLENRIAALEGGIGALAVASGQAAITFALLNLASAGDEIVASSNLYGGTYTLLANTFKFFGINVKFTENVEVESFEKLITPKTRALYVETIGNPGLTIPDFEALSKLAQSYKIPLVVDNTFATPYLFRPIEYGANIVIHSLTKFIGGHGVAIGGIIVDGGNFDWAAGSFTQFTTPDPAYHGMIYTEKFGAAAYIARARTQFLRDIGASLSPFNAFLILLGVETLELRMKKHSDNALKIAEYLKGHPKVTFVNYPGLSDHPHYNRAQKYFKNGFGAMLTFGVKGGREAGKKVIEGVKIFSHLANVGDAKSLIIHPASTTHSQLNSEELLKAGVTEDLIRLSIGIEDVDDLIQDLDNALAQV</sequence>
<dbReference type="OrthoDB" id="9780685at2"/>
<accession>A0A1L8D2X2</accession>
<dbReference type="GO" id="GO:0004124">
    <property type="term" value="F:cysteine synthase activity"/>
    <property type="evidence" value="ECO:0007669"/>
    <property type="project" value="TreeGrafter"/>
</dbReference>
<dbReference type="Pfam" id="PF01053">
    <property type="entry name" value="Cys_Met_Meta_PP"/>
    <property type="match status" value="1"/>
</dbReference>